<dbReference type="EMBL" id="AP035768">
    <property type="protein sequence ID" value="BFO19575.1"/>
    <property type="molecule type" value="Genomic_DNA"/>
</dbReference>
<reference evidence="1" key="1">
    <citation type="submission" date="2024-06" db="EMBL/GenBank/DDBJ databases">
        <authorList>
            <consortium name="consrtm"/>
            <person name="Uemura M."/>
            <person name="Terahara T."/>
        </authorList>
    </citation>
    <scope>NUCLEOTIDE SEQUENCE</scope>
    <source>
        <strain evidence="1">KM77-8</strain>
    </source>
</reference>
<name>A0AAT9HQ88_9ACTN</name>
<organism evidence="1">
    <name type="scientific">Streptomyces haneummycinicus</name>
    <dbReference type="NCBI Taxonomy" id="3074435"/>
    <lineage>
        <taxon>Bacteria</taxon>
        <taxon>Bacillati</taxon>
        <taxon>Actinomycetota</taxon>
        <taxon>Actinomycetes</taxon>
        <taxon>Kitasatosporales</taxon>
        <taxon>Streptomycetaceae</taxon>
        <taxon>Streptomyces</taxon>
    </lineage>
</organism>
<dbReference type="AlphaFoldDB" id="A0AAT9HQ88"/>
<sequence length="67" mass="7069">MPRDTICLAMQTNPTYSSLVALGDSFTEGMSDLLPDGTYRGWADLLAARMAAASPVSGTPTWRCAAS</sequence>
<accession>A0AAT9HQ88</accession>
<gene>
    <name evidence="1" type="ORF">SHKM778_59630</name>
</gene>
<reference evidence="1" key="2">
    <citation type="submission" date="2024-07" db="EMBL/GenBank/DDBJ databases">
        <title>Streptomyces haneummycinica sp. nov., a new antibiotic-producing actinobacterium isolated from marine sediment.</title>
        <authorList>
            <person name="Uemura M."/>
            <person name="Hamada M."/>
            <person name="Hirano S."/>
            <person name="Kobayashi K."/>
            <person name="Ohshiro T."/>
            <person name="Kobayashi T."/>
            <person name="Terahara T."/>
        </authorList>
    </citation>
    <scope>NUCLEOTIDE SEQUENCE</scope>
    <source>
        <strain evidence="1">KM77-8</strain>
    </source>
</reference>
<dbReference type="SUPFAM" id="SSF52266">
    <property type="entry name" value="SGNH hydrolase"/>
    <property type="match status" value="1"/>
</dbReference>
<proteinExistence type="predicted"/>
<protein>
    <recommendedName>
        <fullName evidence="2">SGNH hydrolase-type esterase domain-containing protein</fullName>
    </recommendedName>
</protein>
<evidence type="ECO:0008006" key="2">
    <source>
        <dbReference type="Google" id="ProtNLM"/>
    </source>
</evidence>
<evidence type="ECO:0000313" key="1">
    <source>
        <dbReference type="EMBL" id="BFO19575.1"/>
    </source>
</evidence>